<evidence type="ECO:0000313" key="2">
    <source>
        <dbReference type="EMBL" id="MTV75498.1"/>
    </source>
</evidence>
<feature type="non-terminal residue" evidence="2">
    <location>
        <position position="87"/>
    </location>
</feature>
<dbReference type="GO" id="GO:0005975">
    <property type="term" value="P:carbohydrate metabolic process"/>
    <property type="evidence" value="ECO:0007669"/>
    <property type="project" value="InterPro"/>
</dbReference>
<dbReference type="GO" id="GO:0004553">
    <property type="term" value="F:hydrolase activity, hydrolyzing O-glycosyl compounds"/>
    <property type="evidence" value="ECO:0007669"/>
    <property type="project" value="TreeGrafter"/>
</dbReference>
<dbReference type="Pfam" id="PF03632">
    <property type="entry name" value="Glyco_hydro_65m"/>
    <property type="match status" value="1"/>
</dbReference>
<feature type="non-terminal residue" evidence="2">
    <location>
        <position position="1"/>
    </location>
</feature>
<dbReference type="InterPro" id="IPR008928">
    <property type="entry name" value="6-hairpin_glycosidase_sf"/>
</dbReference>
<name>A0A6G2DGW4_STREE</name>
<gene>
    <name evidence="2" type="ORF">GM540_16310</name>
</gene>
<evidence type="ECO:0000259" key="1">
    <source>
        <dbReference type="Pfam" id="PF03632"/>
    </source>
</evidence>
<feature type="domain" description="Glycoside hydrolase family 65 central catalytic" evidence="1">
    <location>
        <begin position="24"/>
        <end position="87"/>
    </location>
</feature>
<comment type="caution">
    <text evidence="2">The sequence shown here is derived from an EMBL/GenBank/DDBJ whole genome shotgun (WGS) entry which is preliminary data.</text>
</comment>
<evidence type="ECO:0000313" key="3">
    <source>
        <dbReference type="Proteomes" id="UP000483094"/>
    </source>
</evidence>
<sequence length="87" mass="9970">APVGSAVPMGKDGASLRQQLALNLHTFHVLQTAYGRRRDLDASVGARGLHGEGYRGHIFWDEIYVYPMLTLRRPEITRGLLMYRYRR</sequence>
<dbReference type="PANTHER" id="PTHR11051">
    <property type="entry name" value="GLYCOSYL HYDROLASE-RELATED"/>
    <property type="match status" value="1"/>
</dbReference>
<dbReference type="Proteomes" id="UP000483094">
    <property type="component" value="Unassembled WGS sequence"/>
</dbReference>
<dbReference type="InterPro" id="IPR005195">
    <property type="entry name" value="Glyco_hydro_65_M"/>
</dbReference>
<dbReference type="SUPFAM" id="SSF48208">
    <property type="entry name" value="Six-hairpin glycosidases"/>
    <property type="match status" value="1"/>
</dbReference>
<dbReference type="Gene3D" id="1.50.10.10">
    <property type="match status" value="1"/>
</dbReference>
<proteinExistence type="predicted"/>
<dbReference type="AlphaFoldDB" id="A0A6G2DGW4"/>
<organism evidence="2 3">
    <name type="scientific">Streptococcus pneumoniae</name>
    <dbReference type="NCBI Taxonomy" id="1313"/>
    <lineage>
        <taxon>Bacteria</taxon>
        <taxon>Bacillati</taxon>
        <taxon>Bacillota</taxon>
        <taxon>Bacilli</taxon>
        <taxon>Lactobacillales</taxon>
        <taxon>Streptococcaceae</taxon>
        <taxon>Streptococcus</taxon>
    </lineage>
</organism>
<dbReference type="InterPro" id="IPR012341">
    <property type="entry name" value="6hp_glycosidase-like_sf"/>
</dbReference>
<accession>A0A6G2DGW4</accession>
<protein>
    <recommendedName>
        <fullName evidence="1">Glycoside hydrolase family 65 central catalytic domain-containing protein</fullName>
    </recommendedName>
</protein>
<dbReference type="PANTHER" id="PTHR11051:SF8">
    <property type="entry name" value="PROTEIN-GLUCOSYLGALACTOSYLHYDROXYLYSINE GLUCOSIDASE"/>
    <property type="match status" value="1"/>
</dbReference>
<reference evidence="2 3" key="1">
    <citation type="submission" date="2019-11" db="EMBL/GenBank/DDBJ databases">
        <title>Growth characteristics of pneumococcus vary with the chemical composition of the capsule and with environmental conditions.</title>
        <authorList>
            <person name="Tothpal A."/>
            <person name="Desobry K."/>
            <person name="Joshi S."/>
            <person name="Wyllie A.L."/>
            <person name="Weinberger D.M."/>
        </authorList>
    </citation>
    <scope>NUCLEOTIDE SEQUENCE [LARGE SCALE GENOMIC DNA]</scope>
    <source>
        <strain evidence="3">pnumococcus19F</strain>
    </source>
</reference>
<dbReference type="EMBL" id="WNHQ01002240">
    <property type="protein sequence ID" value="MTV75498.1"/>
    <property type="molecule type" value="Genomic_DNA"/>
</dbReference>